<evidence type="ECO:0000313" key="3">
    <source>
        <dbReference type="Proteomes" id="UP000006697"/>
    </source>
</evidence>
<feature type="transmembrane region" description="Helical" evidence="1">
    <location>
        <begin position="21"/>
        <end position="41"/>
    </location>
</feature>
<keyword evidence="1" id="KW-0472">Membrane</keyword>
<dbReference type="HOGENOM" id="CLU_110706_1_0_4"/>
<proteinExistence type="predicted"/>
<dbReference type="PROSITE" id="PS00409">
    <property type="entry name" value="PROKAR_NTER_METHYL"/>
    <property type="match status" value="1"/>
</dbReference>
<organism evidence="2 3">
    <name type="scientific">Herminiimonas arsenicoxydans</name>
    <dbReference type="NCBI Taxonomy" id="204773"/>
    <lineage>
        <taxon>Bacteria</taxon>
        <taxon>Pseudomonadati</taxon>
        <taxon>Pseudomonadota</taxon>
        <taxon>Betaproteobacteria</taxon>
        <taxon>Burkholderiales</taxon>
        <taxon>Oxalobacteraceae</taxon>
        <taxon>Herminiimonas</taxon>
    </lineage>
</organism>
<dbReference type="STRING" id="204773.HEAR1948"/>
<dbReference type="eggNOG" id="COG4967">
    <property type="taxonomic scope" value="Bacteria"/>
</dbReference>
<dbReference type="EMBL" id="CU207211">
    <property type="protein sequence ID" value="CAL62097.1"/>
    <property type="molecule type" value="Genomic_DNA"/>
</dbReference>
<protein>
    <submittedName>
        <fullName evidence="2">Mannose-sensitive agglutinin (MSHA) biogenesis protein MshD (Pilus type IV)</fullName>
    </submittedName>
</protein>
<evidence type="ECO:0000313" key="2">
    <source>
        <dbReference type="EMBL" id="CAL62097.1"/>
    </source>
</evidence>
<dbReference type="InterPro" id="IPR012902">
    <property type="entry name" value="N_methyl_site"/>
</dbReference>
<dbReference type="KEGG" id="har:HEAR1948"/>
<dbReference type="Proteomes" id="UP000006697">
    <property type="component" value="Chromosome"/>
</dbReference>
<reference evidence="2 3" key="1">
    <citation type="journal article" date="2007" name="PLoS Genet.">
        <title>A tale of two oxidation states: bacterial colonization of arsenic-rich environments.</title>
        <authorList>
            <person name="Muller D."/>
            <person name="Medigue C."/>
            <person name="Koechler S."/>
            <person name="Barbe V."/>
            <person name="Barakat M."/>
            <person name="Talla E."/>
            <person name="Bonnefoy V."/>
            <person name="Krin E."/>
            <person name="Arsene-Ploetze F."/>
            <person name="Carapito C."/>
            <person name="Chandler M."/>
            <person name="Cournoyer B."/>
            <person name="Cruveiller S."/>
            <person name="Dossat C."/>
            <person name="Duval S."/>
            <person name="Heymann M."/>
            <person name="Leize E."/>
            <person name="Lieutaud A."/>
            <person name="Lievremont D."/>
            <person name="Makita Y."/>
            <person name="Mangenot S."/>
            <person name="Nitschke W."/>
            <person name="Ortet P."/>
            <person name="Perdrial N."/>
            <person name="Schoepp B."/>
            <person name="Siguier N."/>
            <person name="Simeonova D.D."/>
            <person name="Rouy Z."/>
            <person name="Segurens B."/>
            <person name="Turlin E."/>
            <person name="Vallenet D."/>
            <person name="Van Dorsselaer A."/>
            <person name="Weiss S."/>
            <person name="Weissenbach J."/>
            <person name="Lett M.C."/>
            <person name="Danchin A."/>
            <person name="Bertin P.N."/>
        </authorList>
    </citation>
    <scope>NUCLEOTIDE SEQUENCE [LARGE SCALE GENOMIC DNA]</scope>
    <source>
        <strain evidence="3">ULPAs1</strain>
    </source>
</reference>
<gene>
    <name evidence="2" type="ordered locus">HEAR1948</name>
</gene>
<keyword evidence="1" id="KW-0812">Transmembrane</keyword>
<name>A4G6G0_HERAR</name>
<evidence type="ECO:0000256" key="1">
    <source>
        <dbReference type="SAM" id="Phobius"/>
    </source>
</evidence>
<keyword evidence="1" id="KW-1133">Transmembrane helix</keyword>
<dbReference type="AlphaFoldDB" id="A4G6G0"/>
<dbReference type="OrthoDB" id="8759523at2"/>
<sequence>MSINRCTPSRTARSGFTLVELVMFIVIVSIAVIGVLMVMNITTKSSADPQLRKQALSIAEALLEEVSLARFTFCDPADPNAETADNAAECTTAPEGVGPEAGNTRPFDNVNDYVASYGTAQTIAISDVNGAAIPNLNAYASTITITPQAYNGIPATDSLLITINVNYGADTVRLDGYRTRYAPNLMP</sequence>
<keyword evidence="3" id="KW-1185">Reference proteome</keyword>
<accession>A4G6G0</accession>